<name>A0A1R2AQC7_9CILI</name>
<dbReference type="EC" id="2.7.7.50" evidence="2"/>
<evidence type="ECO:0000256" key="1">
    <source>
        <dbReference type="ARBA" id="ARBA00004123"/>
    </source>
</evidence>
<feature type="domain" description="mRNA capping enzyme adenylation" evidence="11">
    <location>
        <begin position="46"/>
        <end position="227"/>
    </location>
</feature>
<evidence type="ECO:0000313" key="14">
    <source>
        <dbReference type="Proteomes" id="UP000187209"/>
    </source>
</evidence>
<dbReference type="GO" id="GO:0005524">
    <property type="term" value="F:ATP binding"/>
    <property type="evidence" value="ECO:0007669"/>
    <property type="project" value="InterPro"/>
</dbReference>
<keyword evidence="14" id="KW-1185">Reference proteome</keyword>
<dbReference type="GO" id="GO:0005525">
    <property type="term" value="F:GTP binding"/>
    <property type="evidence" value="ECO:0007669"/>
    <property type="project" value="UniProtKB-KW"/>
</dbReference>
<dbReference type="Gene3D" id="3.30.470.30">
    <property type="entry name" value="DNA ligase/mRNA capping enzyme"/>
    <property type="match status" value="1"/>
</dbReference>
<dbReference type="InterPro" id="IPR013846">
    <property type="entry name" value="mRNA_cap_enzyme_C"/>
</dbReference>
<keyword evidence="8" id="KW-0342">GTP-binding</keyword>
<evidence type="ECO:0000313" key="13">
    <source>
        <dbReference type="EMBL" id="OMJ66724.1"/>
    </source>
</evidence>
<evidence type="ECO:0000256" key="2">
    <source>
        <dbReference type="ARBA" id="ARBA00012475"/>
    </source>
</evidence>
<evidence type="ECO:0000256" key="8">
    <source>
        <dbReference type="ARBA" id="ARBA00023134"/>
    </source>
</evidence>
<comment type="caution">
    <text evidence="13">The sequence shown here is derived from an EMBL/GenBank/DDBJ whole genome shotgun (WGS) entry which is preliminary data.</text>
</comment>
<keyword evidence="7" id="KW-0506">mRNA capping</keyword>
<dbReference type="InterPro" id="IPR051029">
    <property type="entry name" value="mRNA_Capping_Enz/RNA_Phosphat"/>
</dbReference>
<evidence type="ECO:0000256" key="6">
    <source>
        <dbReference type="ARBA" id="ARBA00022741"/>
    </source>
</evidence>
<proteinExistence type="predicted"/>
<dbReference type="GO" id="GO:0005634">
    <property type="term" value="C:nucleus"/>
    <property type="evidence" value="ECO:0007669"/>
    <property type="project" value="UniProtKB-SubCell"/>
</dbReference>
<dbReference type="AlphaFoldDB" id="A0A1R2AQC7"/>
<protein>
    <recommendedName>
        <fullName evidence="2">mRNA guanylyltransferase</fullName>
        <ecNumber evidence="2">2.7.7.50</ecNumber>
    </recommendedName>
</protein>
<dbReference type="SUPFAM" id="SSF50249">
    <property type="entry name" value="Nucleic acid-binding proteins"/>
    <property type="match status" value="1"/>
</dbReference>
<evidence type="ECO:0000256" key="7">
    <source>
        <dbReference type="ARBA" id="ARBA00023042"/>
    </source>
</evidence>
<accession>A0A1R2AQC7</accession>
<comment type="catalytic activity">
    <reaction evidence="10">
        <text>a 5'-end diphospho-ribonucleoside in mRNA + GTP + H(+) = a 5'-end (5'-triphosphoguanosine)-ribonucleoside in mRNA + diphosphate</text>
        <dbReference type="Rhea" id="RHEA:67012"/>
        <dbReference type="Rhea" id="RHEA-COMP:17165"/>
        <dbReference type="Rhea" id="RHEA-COMP:17166"/>
        <dbReference type="ChEBI" id="CHEBI:15378"/>
        <dbReference type="ChEBI" id="CHEBI:33019"/>
        <dbReference type="ChEBI" id="CHEBI:37565"/>
        <dbReference type="ChEBI" id="CHEBI:167616"/>
        <dbReference type="ChEBI" id="CHEBI:167617"/>
        <dbReference type="EC" id="2.7.7.50"/>
    </reaction>
    <physiologicalReaction direction="left-to-right" evidence="10">
        <dbReference type="Rhea" id="RHEA:67013"/>
    </physiologicalReaction>
</comment>
<evidence type="ECO:0000256" key="4">
    <source>
        <dbReference type="ARBA" id="ARBA00022679"/>
    </source>
</evidence>
<dbReference type="PANTHER" id="PTHR10367:SF17">
    <property type="entry name" value="MRNA-CAPPING ENZYME"/>
    <property type="match status" value="1"/>
</dbReference>
<dbReference type="InterPro" id="IPR001339">
    <property type="entry name" value="mRNA_cap_enzyme_adenylation"/>
</dbReference>
<dbReference type="CDD" id="cd07895">
    <property type="entry name" value="Adenylation_mRNA_capping"/>
    <property type="match status" value="1"/>
</dbReference>
<evidence type="ECO:0000256" key="10">
    <source>
        <dbReference type="ARBA" id="ARBA00044624"/>
    </source>
</evidence>
<keyword evidence="6" id="KW-0547">Nucleotide-binding</keyword>
<keyword evidence="4" id="KW-0808">Transferase</keyword>
<dbReference type="Pfam" id="PF01331">
    <property type="entry name" value="mRNA_cap_enzyme"/>
    <property type="match status" value="1"/>
</dbReference>
<evidence type="ECO:0000256" key="3">
    <source>
        <dbReference type="ARBA" id="ARBA00022664"/>
    </source>
</evidence>
<sequence length="331" mass="38206">MINLEEPGKEILESTIKENLKKRVWSLFEENSSENSFNRQKFPGSHPVSFAREHLVGNTKYLVCEKSDGVRYLLFIPNIPNSRGVNDVQSFLIDRKYRFWRIYIQVPSLLLKGDSIFDVELVLDHETNKRILIFDTLFSAGICFMRNNYFERLQSAWYSLVYPVREAGKASKVSVEVYLKDFFETTQIDYLWHHIMPKIPHKCDGLIFTAVDAEYILGSNPGILKWKPCELNTLDFHIKVASDNSYELCTLGRNLEKFSSMSNIGCIELNDGDIVECNLVNNKWNVLKKRSDKSTPNSTEVAQNVLKSINDNVSIDEIISVFQVVKRQKIS</sequence>
<reference evidence="13 14" key="1">
    <citation type="submission" date="2016-11" db="EMBL/GenBank/DDBJ databases">
        <title>The macronuclear genome of Stentor coeruleus: a giant cell with tiny introns.</title>
        <authorList>
            <person name="Slabodnick M."/>
            <person name="Ruby J.G."/>
            <person name="Reiff S.B."/>
            <person name="Swart E.C."/>
            <person name="Gosai S."/>
            <person name="Prabakaran S."/>
            <person name="Witkowska E."/>
            <person name="Larue G.E."/>
            <person name="Fisher S."/>
            <person name="Freeman R.M."/>
            <person name="Gunawardena J."/>
            <person name="Chu W."/>
            <person name="Stover N.A."/>
            <person name="Gregory B.D."/>
            <person name="Nowacki M."/>
            <person name="Derisi J."/>
            <person name="Roy S.W."/>
            <person name="Marshall W.F."/>
            <person name="Sood P."/>
        </authorList>
    </citation>
    <scope>NUCLEOTIDE SEQUENCE [LARGE SCALE GENOMIC DNA]</scope>
    <source>
        <strain evidence="13">WM001</strain>
    </source>
</reference>
<evidence type="ECO:0000259" key="12">
    <source>
        <dbReference type="Pfam" id="PF03919"/>
    </source>
</evidence>
<dbReference type="InterPro" id="IPR012340">
    <property type="entry name" value="NA-bd_OB-fold"/>
</dbReference>
<evidence type="ECO:0000256" key="9">
    <source>
        <dbReference type="ARBA" id="ARBA00023242"/>
    </source>
</evidence>
<keyword evidence="3" id="KW-0507">mRNA processing</keyword>
<comment type="subcellular location">
    <subcellularLocation>
        <location evidence="1">Nucleus</location>
    </subcellularLocation>
</comment>
<dbReference type="GO" id="GO:0004484">
    <property type="term" value="F:mRNA guanylyltransferase activity"/>
    <property type="evidence" value="ECO:0007669"/>
    <property type="project" value="UniProtKB-EC"/>
</dbReference>
<gene>
    <name evidence="13" type="ORF">SteCoe_36341</name>
</gene>
<evidence type="ECO:0000256" key="5">
    <source>
        <dbReference type="ARBA" id="ARBA00022695"/>
    </source>
</evidence>
<dbReference type="PANTHER" id="PTHR10367">
    <property type="entry name" value="MRNA-CAPPING ENZYME"/>
    <property type="match status" value="1"/>
</dbReference>
<dbReference type="Pfam" id="PF03919">
    <property type="entry name" value="mRNA_cap_C"/>
    <property type="match status" value="1"/>
</dbReference>
<dbReference type="Gene3D" id="2.40.50.140">
    <property type="entry name" value="Nucleic acid-binding proteins"/>
    <property type="match status" value="1"/>
</dbReference>
<feature type="domain" description="mRNA capping enzyme C-terminal" evidence="12">
    <location>
        <begin position="256"/>
        <end position="319"/>
    </location>
</feature>
<evidence type="ECO:0000259" key="11">
    <source>
        <dbReference type="Pfam" id="PF01331"/>
    </source>
</evidence>
<dbReference type="SUPFAM" id="SSF56091">
    <property type="entry name" value="DNA ligase/mRNA capping enzyme, catalytic domain"/>
    <property type="match status" value="1"/>
</dbReference>
<dbReference type="GO" id="GO:0006370">
    <property type="term" value="P:7-methylguanosine mRNA capping"/>
    <property type="evidence" value="ECO:0007669"/>
    <property type="project" value="UniProtKB-KW"/>
</dbReference>
<keyword evidence="5" id="KW-0548">Nucleotidyltransferase</keyword>
<keyword evidence="9" id="KW-0539">Nucleus</keyword>
<dbReference type="Proteomes" id="UP000187209">
    <property type="component" value="Unassembled WGS sequence"/>
</dbReference>
<dbReference type="OrthoDB" id="200924at2759"/>
<dbReference type="EMBL" id="MPUH01001649">
    <property type="protein sequence ID" value="OMJ66724.1"/>
    <property type="molecule type" value="Genomic_DNA"/>
</dbReference>
<organism evidence="13 14">
    <name type="scientific">Stentor coeruleus</name>
    <dbReference type="NCBI Taxonomy" id="5963"/>
    <lineage>
        <taxon>Eukaryota</taxon>
        <taxon>Sar</taxon>
        <taxon>Alveolata</taxon>
        <taxon>Ciliophora</taxon>
        <taxon>Postciliodesmatophora</taxon>
        <taxon>Heterotrichea</taxon>
        <taxon>Heterotrichida</taxon>
        <taxon>Stentoridae</taxon>
        <taxon>Stentor</taxon>
    </lineage>
</organism>